<evidence type="ECO:0000256" key="3">
    <source>
        <dbReference type="ARBA" id="ARBA00022692"/>
    </source>
</evidence>
<dbReference type="PANTHER" id="PTHR12385:SF96">
    <property type="entry name" value="CHOLINE TRANSPORTER-LIKE PROTEIN"/>
    <property type="match status" value="1"/>
</dbReference>
<evidence type="ECO:0000256" key="2">
    <source>
        <dbReference type="ARBA" id="ARBA00007168"/>
    </source>
</evidence>
<feature type="transmembrane region" description="Helical" evidence="6">
    <location>
        <begin position="380"/>
        <end position="411"/>
    </location>
</feature>
<dbReference type="GO" id="GO:0005886">
    <property type="term" value="C:plasma membrane"/>
    <property type="evidence" value="ECO:0007669"/>
    <property type="project" value="UniProtKB-SubCell"/>
</dbReference>
<keyword evidence="9" id="KW-1185">Reference proteome</keyword>
<comment type="caution">
    <text evidence="8">The sequence shown here is derived from an EMBL/GenBank/DDBJ whole genome shotgun (WGS) entry which is preliminary data.</text>
</comment>
<feature type="transmembrane region" description="Helical" evidence="6">
    <location>
        <begin position="283"/>
        <end position="305"/>
    </location>
</feature>
<dbReference type="AlphaFoldDB" id="A0AAE1DH32"/>
<gene>
    <name evidence="8" type="ORF">RRG08_029980</name>
</gene>
<feature type="region of interest" description="Disordered" evidence="7">
    <location>
        <begin position="628"/>
        <end position="650"/>
    </location>
</feature>
<reference evidence="8" key="1">
    <citation type="journal article" date="2023" name="G3 (Bethesda)">
        <title>A reference genome for the long-term kleptoplast-retaining sea slug Elysia crispata morphotype clarki.</title>
        <authorList>
            <person name="Eastman K.E."/>
            <person name="Pendleton A.L."/>
            <person name="Shaikh M.A."/>
            <person name="Suttiyut T."/>
            <person name="Ogas R."/>
            <person name="Tomko P."/>
            <person name="Gavelis G."/>
            <person name="Widhalm J.R."/>
            <person name="Wisecaver J.H."/>
        </authorList>
    </citation>
    <scope>NUCLEOTIDE SEQUENCE</scope>
    <source>
        <strain evidence="8">ECLA1</strain>
    </source>
</reference>
<evidence type="ECO:0000256" key="4">
    <source>
        <dbReference type="ARBA" id="ARBA00022989"/>
    </source>
</evidence>
<feature type="transmembrane region" description="Helical" evidence="6">
    <location>
        <begin position="228"/>
        <end position="246"/>
    </location>
</feature>
<dbReference type="Pfam" id="PF04515">
    <property type="entry name" value="Choline_transpo"/>
    <property type="match status" value="1"/>
</dbReference>
<sequence>MGCCGGGNTSVVQPVRTSTEHDESFEGPIHDRQCRDILPLIIFLGFLGVLGYVVHYSVNKGNPQLLFYGTDSWGNVCNQENDAIDGVAVSGRDTRGLRKLFYFNEDLLKSISTDSSPTTTSGSVCVSVCPGELTTVAEMKAFASNTGSHLCRYDVAVGSYFDGADDGTLNCPSVPISKTTSVHNRCVSETLSNTLDQVGEALSDLLDMIDDNFGQKCGEDLEDSWKEIIYLVLVSVGVSLVVMLLLRFIAGIIVWTMVAIVVLGTLVAIAFCWYSYFKKETDFWFATAIAVSVVGLILLLILLIMRKRIAIVVQLFKEAGKAVARMPQLILQPFMTLTILGGVSAGMLYLFLYIVTARNHRVENTGYVSWSEDDPIKGMVFIYLLGFLWLTQFIIGCERLTVSSSVAIWYFTRDKKKLSSPLSTSVWRLLRYHLGSVAFGSLIIALVALVRLILSFIQNRLSGSKNTVAKYILKCLTCCLWCFEQILKFLTANAYIQIAINGYSFCKAARTAFMVVVSNALLVTAINSVGDFVLFLAKVGTVAIVAVVGIELFRDKEIHYTWLPILLACIAAYFIAGCFFGLYELIIDAIFMCFVEDCDRNDGVNQPYFMSTGLMQYVKNADKALRAEKKRKEQARNSVSPQDLKDEDAV</sequence>
<evidence type="ECO:0000256" key="1">
    <source>
        <dbReference type="ARBA" id="ARBA00004141"/>
    </source>
</evidence>
<feature type="transmembrane region" description="Helical" evidence="6">
    <location>
        <begin position="532"/>
        <end position="553"/>
    </location>
</feature>
<name>A0AAE1DH32_9GAST</name>
<evidence type="ECO:0000313" key="9">
    <source>
        <dbReference type="Proteomes" id="UP001283361"/>
    </source>
</evidence>
<comment type="subcellular location">
    <subcellularLocation>
        <location evidence="6">Cell membrane</location>
        <topology evidence="6">Multi-pass membrane protein</topology>
    </subcellularLocation>
    <subcellularLocation>
        <location evidence="1">Membrane</location>
        <topology evidence="1">Multi-pass membrane protein</topology>
    </subcellularLocation>
</comment>
<comment type="function">
    <text evidence="6">Choline transporter.</text>
</comment>
<keyword evidence="4 6" id="KW-1133">Transmembrane helix</keyword>
<feature type="transmembrane region" description="Helical" evidence="6">
    <location>
        <begin position="334"/>
        <end position="355"/>
    </location>
</feature>
<evidence type="ECO:0000256" key="5">
    <source>
        <dbReference type="ARBA" id="ARBA00023136"/>
    </source>
</evidence>
<evidence type="ECO:0000313" key="8">
    <source>
        <dbReference type="EMBL" id="KAK3770327.1"/>
    </source>
</evidence>
<proteinExistence type="inferred from homology"/>
<dbReference type="GO" id="GO:0022857">
    <property type="term" value="F:transmembrane transporter activity"/>
    <property type="evidence" value="ECO:0007669"/>
    <property type="project" value="UniProtKB-UniRule"/>
</dbReference>
<feature type="transmembrane region" description="Helical" evidence="6">
    <location>
        <begin position="560"/>
        <end position="583"/>
    </location>
</feature>
<feature type="transmembrane region" description="Helical" evidence="6">
    <location>
        <begin position="432"/>
        <end position="457"/>
    </location>
</feature>
<evidence type="ECO:0000256" key="7">
    <source>
        <dbReference type="SAM" id="MobiDB-lite"/>
    </source>
</evidence>
<feature type="transmembrane region" description="Helical" evidence="6">
    <location>
        <begin position="37"/>
        <end position="58"/>
    </location>
</feature>
<comment type="similarity">
    <text evidence="2 6">Belongs to the CTL (choline transporter-like) family.</text>
</comment>
<keyword evidence="5 6" id="KW-0472">Membrane</keyword>
<organism evidence="8 9">
    <name type="scientific">Elysia crispata</name>
    <name type="common">lettuce slug</name>
    <dbReference type="NCBI Taxonomy" id="231223"/>
    <lineage>
        <taxon>Eukaryota</taxon>
        <taxon>Metazoa</taxon>
        <taxon>Spiralia</taxon>
        <taxon>Lophotrochozoa</taxon>
        <taxon>Mollusca</taxon>
        <taxon>Gastropoda</taxon>
        <taxon>Heterobranchia</taxon>
        <taxon>Euthyneura</taxon>
        <taxon>Panpulmonata</taxon>
        <taxon>Sacoglossa</taxon>
        <taxon>Placobranchoidea</taxon>
        <taxon>Plakobranchidae</taxon>
        <taxon>Elysia</taxon>
    </lineage>
</organism>
<dbReference type="Proteomes" id="UP001283361">
    <property type="component" value="Unassembled WGS sequence"/>
</dbReference>
<feature type="transmembrane region" description="Helical" evidence="6">
    <location>
        <begin position="508"/>
        <end position="526"/>
    </location>
</feature>
<protein>
    <recommendedName>
        <fullName evidence="6">Choline transporter-like protein</fullName>
    </recommendedName>
</protein>
<accession>A0AAE1DH32</accession>
<feature type="transmembrane region" description="Helical" evidence="6">
    <location>
        <begin position="469"/>
        <end position="487"/>
    </location>
</feature>
<dbReference type="InterPro" id="IPR007603">
    <property type="entry name" value="Choline_transptr-like"/>
</dbReference>
<dbReference type="EMBL" id="JAWDGP010003856">
    <property type="protein sequence ID" value="KAK3770327.1"/>
    <property type="molecule type" value="Genomic_DNA"/>
</dbReference>
<evidence type="ECO:0000256" key="6">
    <source>
        <dbReference type="RuleBase" id="RU368066"/>
    </source>
</evidence>
<feature type="region of interest" description="Disordered" evidence="7">
    <location>
        <begin position="1"/>
        <end position="26"/>
    </location>
</feature>
<feature type="transmembrane region" description="Helical" evidence="6">
    <location>
        <begin position="253"/>
        <end position="277"/>
    </location>
</feature>
<dbReference type="PANTHER" id="PTHR12385">
    <property type="entry name" value="CHOLINE TRANSPORTER-LIKE (SLC FAMILY 44)"/>
    <property type="match status" value="1"/>
</dbReference>
<keyword evidence="3 6" id="KW-0812">Transmembrane</keyword>